<dbReference type="Proteomes" id="UP000265520">
    <property type="component" value="Unassembled WGS sequence"/>
</dbReference>
<evidence type="ECO:0000313" key="3">
    <source>
        <dbReference type="Proteomes" id="UP000265520"/>
    </source>
</evidence>
<protein>
    <submittedName>
        <fullName evidence="2">F-box/kelch-repeat protein</fullName>
    </submittedName>
</protein>
<dbReference type="PANTHER" id="PTHR31672:SF13">
    <property type="entry name" value="F-BOX PROTEIN CPR30-LIKE"/>
    <property type="match status" value="1"/>
</dbReference>
<feature type="domain" description="F-box" evidence="1">
    <location>
        <begin position="14"/>
        <end position="64"/>
    </location>
</feature>
<dbReference type="AlphaFoldDB" id="A0A392M8C6"/>
<dbReference type="InterPro" id="IPR006527">
    <property type="entry name" value="F-box-assoc_dom_typ1"/>
</dbReference>
<evidence type="ECO:0000259" key="1">
    <source>
        <dbReference type="PROSITE" id="PS50181"/>
    </source>
</evidence>
<dbReference type="Pfam" id="PF07734">
    <property type="entry name" value="FBA_1"/>
    <property type="match status" value="1"/>
</dbReference>
<sequence>MSDNYQSNTAKCHQQPPSFLPEELVFQILLRLPVRSLLEFKRVCKSWKTLISDPKFAKSHLQNLKMNPSITHQHIFTSLLIYEPSKIAYFPVKPLLENRSERPTTKLVELCMENRFLIIGSCNGLLCLFDMDQGYVKLWNPSIGFESKKSPTLDCYDKWSITYNGFGYDHINDKYKLLVVVGRSGSNYSEKVTQIYTFGGTSWTTIQNFPSSINFVGKFVNGTLNWVIIKSGVSSNQTVILSFDLEKETYKEVLLPEHDVEEATHQQYCGRNYGCGPSYDSHPIQQLALLSIAFPLQLLSMTHVGSATMCYREPFLGMVFSNNMKT</sequence>
<reference evidence="2 3" key="1">
    <citation type="journal article" date="2018" name="Front. Plant Sci.">
        <title>Red Clover (Trifolium pratense) and Zigzag Clover (T. medium) - A Picture of Genomic Similarities and Differences.</title>
        <authorList>
            <person name="Dluhosova J."/>
            <person name="Istvanek J."/>
            <person name="Nedelnik J."/>
            <person name="Repkova J."/>
        </authorList>
    </citation>
    <scope>NUCLEOTIDE SEQUENCE [LARGE SCALE GENOMIC DNA]</scope>
    <source>
        <strain evidence="3">cv. 10/8</strain>
        <tissue evidence="2">Leaf</tissue>
    </source>
</reference>
<comment type="caution">
    <text evidence="2">The sequence shown here is derived from an EMBL/GenBank/DDBJ whole genome shotgun (WGS) entry which is preliminary data.</text>
</comment>
<keyword evidence="3" id="KW-1185">Reference proteome</keyword>
<dbReference type="SMART" id="SM00256">
    <property type="entry name" value="FBOX"/>
    <property type="match status" value="1"/>
</dbReference>
<dbReference type="InterPro" id="IPR001810">
    <property type="entry name" value="F-box_dom"/>
</dbReference>
<dbReference type="InterPro" id="IPR017451">
    <property type="entry name" value="F-box-assoc_interact_dom"/>
</dbReference>
<accession>A0A392M8C6</accession>
<dbReference type="EMBL" id="LXQA010005671">
    <property type="protein sequence ID" value="MCH83740.1"/>
    <property type="molecule type" value="Genomic_DNA"/>
</dbReference>
<dbReference type="PANTHER" id="PTHR31672">
    <property type="entry name" value="BNACNNG10540D PROTEIN"/>
    <property type="match status" value="1"/>
</dbReference>
<proteinExistence type="predicted"/>
<dbReference type="InterPro" id="IPR050796">
    <property type="entry name" value="SCF_F-box_component"/>
</dbReference>
<dbReference type="NCBIfam" id="TIGR01640">
    <property type="entry name" value="F_box_assoc_1"/>
    <property type="match status" value="1"/>
</dbReference>
<dbReference type="CDD" id="cd22157">
    <property type="entry name" value="F-box_AtFBW1-like"/>
    <property type="match status" value="1"/>
</dbReference>
<gene>
    <name evidence="2" type="ORF">A2U01_0004566</name>
</gene>
<organism evidence="2 3">
    <name type="scientific">Trifolium medium</name>
    <dbReference type="NCBI Taxonomy" id="97028"/>
    <lineage>
        <taxon>Eukaryota</taxon>
        <taxon>Viridiplantae</taxon>
        <taxon>Streptophyta</taxon>
        <taxon>Embryophyta</taxon>
        <taxon>Tracheophyta</taxon>
        <taxon>Spermatophyta</taxon>
        <taxon>Magnoliopsida</taxon>
        <taxon>eudicotyledons</taxon>
        <taxon>Gunneridae</taxon>
        <taxon>Pentapetalae</taxon>
        <taxon>rosids</taxon>
        <taxon>fabids</taxon>
        <taxon>Fabales</taxon>
        <taxon>Fabaceae</taxon>
        <taxon>Papilionoideae</taxon>
        <taxon>50 kb inversion clade</taxon>
        <taxon>NPAAA clade</taxon>
        <taxon>Hologalegina</taxon>
        <taxon>IRL clade</taxon>
        <taxon>Trifolieae</taxon>
        <taxon>Trifolium</taxon>
    </lineage>
</organism>
<dbReference type="Pfam" id="PF00646">
    <property type="entry name" value="F-box"/>
    <property type="match status" value="1"/>
</dbReference>
<dbReference type="SUPFAM" id="SSF81383">
    <property type="entry name" value="F-box domain"/>
    <property type="match status" value="1"/>
</dbReference>
<evidence type="ECO:0000313" key="2">
    <source>
        <dbReference type="EMBL" id="MCH83740.1"/>
    </source>
</evidence>
<dbReference type="Gene3D" id="1.20.1280.50">
    <property type="match status" value="1"/>
</dbReference>
<dbReference type="InterPro" id="IPR036047">
    <property type="entry name" value="F-box-like_dom_sf"/>
</dbReference>
<name>A0A392M8C6_9FABA</name>
<dbReference type="PROSITE" id="PS50181">
    <property type="entry name" value="FBOX"/>
    <property type="match status" value="1"/>
</dbReference>